<dbReference type="InterPro" id="IPR025340">
    <property type="entry name" value="DUF4246"/>
</dbReference>
<dbReference type="Pfam" id="PF21666">
    <property type="entry name" value="DUF4246_N"/>
    <property type="match status" value="1"/>
</dbReference>
<organism evidence="3 4">
    <name type="scientific">Parascedosporium putredinis</name>
    <dbReference type="NCBI Taxonomy" id="1442378"/>
    <lineage>
        <taxon>Eukaryota</taxon>
        <taxon>Fungi</taxon>
        <taxon>Dikarya</taxon>
        <taxon>Ascomycota</taxon>
        <taxon>Pezizomycotina</taxon>
        <taxon>Sordariomycetes</taxon>
        <taxon>Hypocreomycetidae</taxon>
        <taxon>Microascales</taxon>
        <taxon>Microascaceae</taxon>
        <taxon>Parascedosporium</taxon>
    </lineage>
</organism>
<feature type="domain" description="DUF4246" evidence="2">
    <location>
        <begin position="1"/>
        <end position="29"/>
    </location>
</feature>
<sequence>MVVMDRLTDKPDWQRKIFDDSIVEKWKREAINLPLQPFWEELAEQAPDNWRADFAAPRPERMFTEEMFDYCVMELRDKARYAESSGVGVVRTLEGYARAAKSDTVVGAELRKDLIDAFDTLTEHQADTPDWHPGSDEMVRNLVHPSMYPLVWGRSHIIREPVVGVEDAVDPKWLGKGQPYEADMTRRKGNGLYEYKGHDGCWSKTYQWLPSNVAFRDDGGVRFTSYINNLHPTRYPEIYRTLEKLVECALPIWDQCLFRYWTHGVCRTADPEFNQFDDYDKESENFADDRLFQLFRKAKHPQPLPYKPRDYNIEEKDTLRGQFRDSGLQIIVKMASIELTPEKPTYPGGNWHLEGQLNEHIVGTALYYLDADNVTPSRLSFRKATDGDSPDLRDAVGQDSFSWAEEVYAMFLRDGFPVQSHGSVVTAPGRLLAFPNVLQHRVEPFGLEDETRPGRRRFVALWLVDPHFEIVSTANVAPQQGAIMAERSISHEKMERELMQQGYCFCEH</sequence>
<dbReference type="EMBL" id="CALLCH030000008">
    <property type="protein sequence ID" value="CAI4213483.1"/>
    <property type="molecule type" value="Genomic_DNA"/>
</dbReference>
<gene>
    <name evidence="3" type="ORF">PPNO1_LOCUS3232</name>
</gene>
<accession>A0A9P1H134</accession>
<dbReference type="InterPro" id="IPR049207">
    <property type="entry name" value="DUF4246_N"/>
</dbReference>
<comment type="caution">
    <text evidence="3">The sequence shown here is derived from an EMBL/GenBank/DDBJ whole genome shotgun (WGS) entry which is preliminary data.</text>
</comment>
<reference evidence="3" key="1">
    <citation type="submission" date="2022-11" db="EMBL/GenBank/DDBJ databases">
        <authorList>
            <person name="Scott C."/>
            <person name="Bruce N."/>
        </authorList>
    </citation>
    <scope>NUCLEOTIDE SEQUENCE</scope>
</reference>
<evidence type="ECO:0000259" key="2">
    <source>
        <dbReference type="Pfam" id="PF21666"/>
    </source>
</evidence>
<evidence type="ECO:0000313" key="4">
    <source>
        <dbReference type="Proteomes" id="UP000838763"/>
    </source>
</evidence>
<dbReference type="InterPro" id="IPR049192">
    <property type="entry name" value="DUF4246_C"/>
</dbReference>
<dbReference type="OrthoDB" id="415532at2759"/>
<dbReference type="Proteomes" id="UP000838763">
    <property type="component" value="Unassembled WGS sequence"/>
</dbReference>
<dbReference type="PANTHER" id="PTHR33119:SF1">
    <property type="entry name" value="FE2OG DIOXYGENASE DOMAIN-CONTAINING PROTEIN"/>
    <property type="match status" value="1"/>
</dbReference>
<evidence type="ECO:0000259" key="1">
    <source>
        <dbReference type="Pfam" id="PF14033"/>
    </source>
</evidence>
<protein>
    <submittedName>
        <fullName evidence="3">Uncharacterized protein</fullName>
    </submittedName>
</protein>
<name>A0A9P1H134_9PEZI</name>
<keyword evidence="4" id="KW-1185">Reference proteome</keyword>
<dbReference type="AlphaFoldDB" id="A0A9P1H134"/>
<dbReference type="PANTHER" id="PTHR33119">
    <property type="entry name" value="IFI3P"/>
    <property type="match status" value="1"/>
</dbReference>
<proteinExistence type="predicted"/>
<dbReference type="Pfam" id="PF14033">
    <property type="entry name" value="DUF4246"/>
    <property type="match status" value="1"/>
</dbReference>
<evidence type="ECO:0000313" key="3">
    <source>
        <dbReference type="EMBL" id="CAI4213483.1"/>
    </source>
</evidence>
<feature type="domain" description="DUF4246" evidence="1">
    <location>
        <begin position="65"/>
        <end position="486"/>
    </location>
</feature>